<dbReference type="Proteomes" id="UP000000485">
    <property type="component" value="Chromosome"/>
</dbReference>
<sequence length="319" mass="34244">MVTSDRARLIEQQLASTPIEVTWSTPGDLARQSMEAVADEPAPGRQMISLGTLHMAGDGVTGSAARMSAIGEVMTTFQRLVTAVGAAQEGFTALRGTFPAALLAKTQLRLIASPRLGSVVLDFMPEVPPADELYGRVGVPLIDEPRTQRADEAVVEVINMLQAAQDLSADVDESPLVEDLVGRGPRVAAALREFAKTLATSDFETDLSWRQPGEPTRRTTLPAQDAARLFSLIASRELDHGEAVIEGVIHTVSDKTALAIETDDGAWEYVRGSRLPPDALAGIRWGSRVRVIADTVEVRKPGGEVTVRYTAKGIEQLPD</sequence>
<name>F8A307_CELGA</name>
<dbReference type="KEGG" id="cga:Celgi_1343"/>
<evidence type="ECO:0000313" key="2">
    <source>
        <dbReference type="Proteomes" id="UP000000485"/>
    </source>
</evidence>
<evidence type="ECO:0000313" key="1">
    <source>
        <dbReference type="EMBL" id="AEI11862.1"/>
    </source>
</evidence>
<gene>
    <name evidence="1" type="ordered locus">Celgi_1343</name>
</gene>
<reference evidence="2" key="1">
    <citation type="submission" date="2011-04" db="EMBL/GenBank/DDBJ databases">
        <title>Complete sequence of Cellvibrio gilvus ATCC 13127.</title>
        <authorList>
            <person name="Lucas S."/>
            <person name="Han J."/>
            <person name="Lapidus A."/>
            <person name="Cheng J.-F."/>
            <person name="Goodwin L."/>
            <person name="Pitluck S."/>
            <person name="Peters L."/>
            <person name="Munk A."/>
            <person name="Detter J.C."/>
            <person name="Han C."/>
            <person name="Tapia R."/>
            <person name="Land M."/>
            <person name="Hauser L."/>
            <person name="Kyrpides N."/>
            <person name="Ivanova N."/>
            <person name="Ovchinnikova G."/>
            <person name="Pagani I."/>
            <person name="Mead D."/>
            <person name="Brumm P."/>
            <person name="Woyke T."/>
        </authorList>
    </citation>
    <scope>NUCLEOTIDE SEQUENCE [LARGE SCALE GENOMIC DNA]</scope>
    <source>
        <strain evidence="2">ATCC 13127 / NRRL B-14078</strain>
    </source>
</reference>
<accession>F8A307</accession>
<organism evidence="1 2">
    <name type="scientific">Cellulomonas gilvus (strain ATCC 13127 / NRRL B-14078)</name>
    <name type="common">Cellvibrio gilvus</name>
    <dbReference type="NCBI Taxonomy" id="593907"/>
    <lineage>
        <taxon>Bacteria</taxon>
        <taxon>Bacillati</taxon>
        <taxon>Actinomycetota</taxon>
        <taxon>Actinomycetes</taxon>
        <taxon>Micrococcales</taxon>
        <taxon>Cellulomonadaceae</taxon>
        <taxon>Cellulomonas</taxon>
    </lineage>
</organism>
<dbReference type="OrthoDB" id="5183805at2"/>
<dbReference type="eggNOG" id="ENOG50341F8">
    <property type="taxonomic scope" value="Bacteria"/>
</dbReference>
<protein>
    <submittedName>
        <fullName evidence="1">Uncharacterized protein</fullName>
    </submittedName>
</protein>
<dbReference type="RefSeq" id="WP_013883381.1">
    <property type="nucleotide sequence ID" value="NC_015671.1"/>
</dbReference>
<dbReference type="AlphaFoldDB" id="F8A307"/>
<dbReference type="EMBL" id="CP002665">
    <property type="protein sequence ID" value="AEI11862.1"/>
    <property type="molecule type" value="Genomic_DNA"/>
</dbReference>
<dbReference type="HOGENOM" id="CLU_871047_0_0_11"/>
<proteinExistence type="predicted"/>
<keyword evidence="2" id="KW-1185">Reference proteome</keyword>